<keyword evidence="3" id="KW-1185">Reference proteome</keyword>
<evidence type="ECO:0000313" key="2">
    <source>
        <dbReference type="EMBL" id="CAJ0588543.1"/>
    </source>
</evidence>
<keyword evidence="1" id="KW-1133">Transmembrane helix</keyword>
<evidence type="ECO:0000313" key="3">
    <source>
        <dbReference type="Proteomes" id="UP001176961"/>
    </source>
</evidence>
<keyword evidence="1" id="KW-0472">Membrane</keyword>
<dbReference type="AlphaFoldDB" id="A0AA36DJ46"/>
<feature type="transmembrane region" description="Helical" evidence="1">
    <location>
        <begin position="47"/>
        <end position="69"/>
    </location>
</feature>
<dbReference type="Proteomes" id="UP001176961">
    <property type="component" value="Unassembled WGS sequence"/>
</dbReference>
<proteinExistence type="predicted"/>
<dbReference type="EMBL" id="CATQJL010000001">
    <property type="protein sequence ID" value="CAJ0588543.1"/>
    <property type="molecule type" value="Genomic_DNA"/>
</dbReference>
<keyword evidence="1" id="KW-0812">Transmembrane</keyword>
<feature type="non-terminal residue" evidence="2">
    <location>
        <position position="1"/>
    </location>
</feature>
<organism evidence="2 3">
    <name type="scientific">Cylicocyclus nassatus</name>
    <name type="common">Nematode worm</name>
    <dbReference type="NCBI Taxonomy" id="53992"/>
    <lineage>
        <taxon>Eukaryota</taxon>
        <taxon>Metazoa</taxon>
        <taxon>Ecdysozoa</taxon>
        <taxon>Nematoda</taxon>
        <taxon>Chromadorea</taxon>
        <taxon>Rhabditida</taxon>
        <taxon>Rhabditina</taxon>
        <taxon>Rhabditomorpha</taxon>
        <taxon>Strongyloidea</taxon>
        <taxon>Strongylidae</taxon>
        <taxon>Cylicocyclus</taxon>
    </lineage>
</organism>
<reference evidence="2" key="1">
    <citation type="submission" date="2023-07" db="EMBL/GenBank/DDBJ databases">
        <authorList>
            <consortium name="CYATHOMIX"/>
        </authorList>
    </citation>
    <scope>NUCLEOTIDE SEQUENCE</scope>
    <source>
        <strain evidence="2">N/A</strain>
    </source>
</reference>
<protein>
    <submittedName>
        <fullName evidence="2">Uncharacterized protein</fullName>
    </submittedName>
</protein>
<gene>
    <name evidence="2" type="ORF">CYNAS_LOCUS526</name>
</gene>
<evidence type="ECO:0000256" key="1">
    <source>
        <dbReference type="SAM" id="Phobius"/>
    </source>
</evidence>
<feature type="non-terminal residue" evidence="2">
    <location>
        <position position="75"/>
    </location>
</feature>
<name>A0AA36DJ46_CYLNA</name>
<accession>A0AA36DJ46</accession>
<sequence>FCLIHVTKAVPLQALSRSYISHKLFSILHKNQGTVPAFFKFRMKRDFLLVMFTCLILCKYVDALFSPIIKCSFCY</sequence>
<comment type="caution">
    <text evidence="2">The sequence shown here is derived from an EMBL/GenBank/DDBJ whole genome shotgun (WGS) entry which is preliminary data.</text>
</comment>